<feature type="transmembrane region" description="Helical" evidence="6">
    <location>
        <begin position="33"/>
        <end position="61"/>
    </location>
</feature>
<dbReference type="PROSITE" id="PS50262">
    <property type="entry name" value="G_PROTEIN_RECEP_F1_2"/>
    <property type="match status" value="1"/>
</dbReference>
<feature type="domain" description="G-protein coupled receptors family 1 profile" evidence="8">
    <location>
        <begin position="52"/>
        <end position="299"/>
    </location>
</feature>
<feature type="transmembrane region" description="Helical" evidence="6">
    <location>
        <begin position="197"/>
        <end position="219"/>
    </location>
</feature>
<dbReference type="GO" id="GO:0004930">
    <property type="term" value="F:G protein-coupled receptor activity"/>
    <property type="evidence" value="ECO:0007669"/>
    <property type="project" value="TreeGrafter"/>
</dbReference>
<accession>A0AAD9JI38</accession>
<keyword evidence="10" id="KW-1185">Reference proteome</keyword>
<evidence type="ECO:0000313" key="9">
    <source>
        <dbReference type="EMBL" id="KAK2153111.1"/>
    </source>
</evidence>
<dbReference type="InterPro" id="IPR017452">
    <property type="entry name" value="GPCR_Rhodpsn_7TM"/>
</dbReference>
<dbReference type="GO" id="GO:0007189">
    <property type="term" value="P:adenylate cyclase-activating G protein-coupled receptor signaling pathway"/>
    <property type="evidence" value="ECO:0007669"/>
    <property type="project" value="TreeGrafter"/>
</dbReference>
<dbReference type="PROSITE" id="PS50261">
    <property type="entry name" value="G_PROTEIN_RECEP_F2_4"/>
    <property type="match status" value="1"/>
</dbReference>
<dbReference type="PANTHER" id="PTHR23112:SF0">
    <property type="entry name" value="TRANSMEMBRANE PROTEIN 116"/>
    <property type="match status" value="1"/>
</dbReference>
<feature type="domain" description="G-protein coupled receptors family 2 profile 2" evidence="7">
    <location>
        <begin position="36"/>
        <end position="303"/>
    </location>
</feature>
<evidence type="ECO:0000256" key="4">
    <source>
        <dbReference type="ARBA" id="ARBA00023136"/>
    </source>
</evidence>
<dbReference type="EMBL" id="JAODUP010000307">
    <property type="protein sequence ID" value="KAK2153111.1"/>
    <property type="molecule type" value="Genomic_DNA"/>
</dbReference>
<evidence type="ECO:0000256" key="1">
    <source>
        <dbReference type="ARBA" id="ARBA00004141"/>
    </source>
</evidence>
<evidence type="ECO:0000256" key="5">
    <source>
        <dbReference type="SAM" id="MobiDB-lite"/>
    </source>
</evidence>
<evidence type="ECO:0000259" key="7">
    <source>
        <dbReference type="PROSITE" id="PS50261"/>
    </source>
</evidence>
<comment type="caution">
    <text evidence="9">The sequence shown here is derived from an EMBL/GenBank/DDBJ whole genome shotgun (WGS) entry which is preliminary data.</text>
</comment>
<reference evidence="9" key="1">
    <citation type="journal article" date="2023" name="Mol. Biol. Evol.">
        <title>Third-Generation Sequencing Reveals the Adaptive Role of the Epigenome in Three Deep-Sea Polychaetes.</title>
        <authorList>
            <person name="Perez M."/>
            <person name="Aroh O."/>
            <person name="Sun Y."/>
            <person name="Lan Y."/>
            <person name="Juniper S.K."/>
            <person name="Young C.R."/>
            <person name="Angers B."/>
            <person name="Qian P.Y."/>
        </authorList>
    </citation>
    <scope>NUCLEOTIDE SEQUENCE</scope>
    <source>
        <strain evidence="9">P08H-3</strain>
    </source>
</reference>
<keyword evidence="3 6" id="KW-1133">Transmembrane helix</keyword>
<evidence type="ECO:0000259" key="8">
    <source>
        <dbReference type="PROSITE" id="PS50262"/>
    </source>
</evidence>
<dbReference type="Proteomes" id="UP001208570">
    <property type="component" value="Unassembled WGS sequence"/>
</dbReference>
<dbReference type="CDD" id="cd00637">
    <property type="entry name" value="7tm_classA_rhodopsin-like"/>
    <property type="match status" value="1"/>
</dbReference>
<evidence type="ECO:0000313" key="10">
    <source>
        <dbReference type="Proteomes" id="UP001208570"/>
    </source>
</evidence>
<comment type="subcellular location">
    <subcellularLocation>
        <location evidence="1">Membrane</location>
        <topology evidence="1">Multi-pass membrane protein</topology>
    </subcellularLocation>
</comment>
<dbReference type="SUPFAM" id="SSF81321">
    <property type="entry name" value="Family A G protein-coupled receptor-like"/>
    <property type="match status" value="1"/>
</dbReference>
<proteinExistence type="predicted"/>
<name>A0AAD9JI38_9ANNE</name>
<dbReference type="GO" id="GO:0007166">
    <property type="term" value="P:cell surface receptor signaling pathway"/>
    <property type="evidence" value="ECO:0007669"/>
    <property type="project" value="InterPro"/>
</dbReference>
<dbReference type="PANTHER" id="PTHR23112">
    <property type="entry name" value="G PROTEIN-COUPLED RECEPTOR 157-RELATED"/>
    <property type="match status" value="1"/>
</dbReference>
<gene>
    <name evidence="9" type="ORF">LSH36_307g03057</name>
</gene>
<evidence type="ECO:0000256" key="6">
    <source>
        <dbReference type="SAM" id="Phobius"/>
    </source>
</evidence>
<dbReference type="AlphaFoldDB" id="A0AAD9JI38"/>
<evidence type="ECO:0000256" key="3">
    <source>
        <dbReference type="ARBA" id="ARBA00022989"/>
    </source>
</evidence>
<protein>
    <recommendedName>
        <fullName evidence="11">G-protein coupled receptors family 1 profile domain-containing protein</fullName>
    </recommendedName>
</protein>
<sequence length="345" mass="37982">MDQSYTVTTAEMTSSLTMADDANVLPVLGLNTYIFPAIHLTAISTCAVSALASSIILIYLFRNIRASFWKASVGERLVVYLSICDLGFSVSHGADHVVMMVLRYHTPQPACTIIAYVVQEFTLGQSLIVNIAAVSAIIFIVQEKKVSFGCYDWKLILYAYGFPGVIGAVIGALGYLGPVGAWCFMDLTTAVGRALNTFYILAIILVFVVNSICYVIVFVKIRQVGKMMKHFKDAQSRESVKRTRRSAQNMTLIVLAFLFQWSLYVSFTLWQFFGSPDIGLLLADVFVCNLGGVFNAVAYTLMRRAGTGKRYVHKGNVDEKKQSSSPESLSSVTPATSVHMMTDDL</sequence>
<keyword evidence="2 6" id="KW-0812">Transmembrane</keyword>
<dbReference type="InterPro" id="IPR017981">
    <property type="entry name" value="GPCR_2-like_7TM"/>
</dbReference>
<dbReference type="Gene3D" id="1.20.1070.10">
    <property type="entry name" value="Rhodopsin 7-helix transmembrane proteins"/>
    <property type="match status" value="1"/>
</dbReference>
<keyword evidence="4 6" id="KW-0472">Membrane</keyword>
<feature type="region of interest" description="Disordered" evidence="5">
    <location>
        <begin position="314"/>
        <end position="345"/>
    </location>
</feature>
<evidence type="ECO:0000256" key="2">
    <source>
        <dbReference type="ARBA" id="ARBA00022692"/>
    </source>
</evidence>
<organism evidence="9 10">
    <name type="scientific">Paralvinella palmiformis</name>
    <dbReference type="NCBI Taxonomy" id="53620"/>
    <lineage>
        <taxon>Eukaryota</taxon>
        <taxon>Metazoa</taxon>
        <taxon>Spiralia</taxon>
        <taxon>Lophotrochozoa</taxon>
        <taxon>Annelida</taxon>
        <taxon>Polychaeta</taxon>
        <taxon>Sedentaria</taxon>
        <taxon>Canalipalpata</taxon>
        <taxon>Terebellida</taxon>
        <taxon>Terebelliformia</taxon>
        <taxon>Alvinellidae</taxon>
        <taxon>Paralvinella</taxon>
    </lineage>
</organism>
<feature type="transmembrane region" description="Helical" evidence="6">
    <location>
        <begin position="153"/>
        <end position="177"/>
    </location>
</feature>
<evidence type="ECO:0008006" key="11">
    <source>
        <dbReference type="Google" id="ProtNLM"/>
    </source>
</evidence>
<feature type="transmembrane region" description="Helical" evidence="6">
    <location>
        <begin position="251"/>
        <end position="272"/>
    </location>
</feature>
<dbReference type="GO" id="GO:0005886">
    <property type="term" value="C:plasma membrane"/>
    <property type="evidence" value="ECO:0007669"/>
    <property type="project" value="TreeGrafter"/>
</dbReference>
<feature type="transmembrane region" description="Helical" evidence="6">
    <location>
        <begin position="278"/>
        <end position="301"/>
    </location>
</feature>